<evidence type="ECO:0000313" key="2">
    <source>
        <dbReference type="EMBL" id="GLT21959.1"/>
    </source>
</evidence>
<feature type="transmembrane region" description="Helical" evidence="1">
    <location>
        <begin position="284"/>
        <end position="306"/>
    </location>
</feature>
<feature type="transmembrane region" description="Helical" evidence="1">
    <location>
        <begin position="153"/>
        <end position="171"/>
    </location>
</feature>
<reference evidence="3" key="1">
    <citation type="journal article" date="2019" name="Int. J. Syst. Evol. Microbiol.">
        <title>The Global Catalogue of Microorganisms (GCM) 10K type strain sequencing project: providing services to taxonomists for standard genome sequencing and annotation.</title>
        <authorList>
            <consortium name="The Broad Institute Genomics Platform"/>
            <consortium name="The Broad Institute Genome Sequencing Center for Infectious Disease"/>
            <person name="Wu L."/>
            <person name="Ma J."/>
        </authorList>
    </citation>
    <scope>NUCLEOTIDE SEQUENCE [LARGE SCALE GENOMIC DNA]</scope>
    <source>
        <strain evidence="3">NBRC 102407</strain>
    </source>
</reference>
<accession>A0ABQ6F9I4</accession>
<gene>
    <name evidence="2" type="ORF">GCM10007933_14140</name>
</gene>
<feature type="transmembrane region" description="Helical" evidence="1">
    <location>
        <begin position="261"/>
        <end position="278"/>
    </location>
</feature>
<evidence type="ECO:0000313" key="3">
    <source>
        <dbReference type="Proteomes" id="UP001157167"/>
    </source>
</evidence>
<feature type="transmembrane region" description="Helical" evidence="1">
    <location>
        <begin position="20"/>
        <end position="45"/>
    </location>
</feature>
<feature type="transmembrane region" description="Helical" evidence="1">
    <location>
        <begin position="183"/>
        <end position="211"/>
    </location>
</feature>
<evidence type="ECO:0000256" key="1">
    <source>
        <dbReference type="SAM" id="Phobius"/>
    </source>
</evidence>
<feature type="transmembrane region" description="Helical" evidence="1">
    <location>
        <begin position="231"/>
        <end position="249"/>
    </location>
</feature>
<keyword evidence="1" id="KW-0812">Transmembrane</keyword>
<dbReference type="Proteomes" id="UP001157167">
    <property type="component" value="Unassembled WGS sequence"/>
</dbReference>
<name>A0ABQ6F9I4_9RHOO</name>
<dbReference type="RefSeq" id="WP_284187338.1">
    <property type="nucleotide sequence ID" value="NZ_BSPX01000016.1"/>
</dbReference>
<keyword evidence="3" id="KW-1185">Reference proteome</keyword>
<protein>
    <recommendedName>
        <fullName evidence="4">Glycosyltransferase RgtA/B/C/D-like domain-containing protein</fullName>
    </recommendedName>
</protein>
<organism evidence="2 3">
    <name type="scientific">Zoogloea oryzae</name>
    <dbReference type="NCBI Taxonomy" id="310767"/>
    <lineage>
        <taxon>Bacteria</taxon>
        <taxon>Pseudomonadati</taxon>
        <taxon>Pseudomonadota</taxon>
        <taxon>Betaproteobacteria</taxon>
        <taxon>Rhodocyclales</taxon>
        <taxon>Zoogloeaceae</taxon>
        <taxon>Zoogloea</taxon>
    </lineage>
</organism>
<sequence>MTENNLAVTAYPGRAQWVGAGAVVGLAFLLCLYFVLAFGVNVPFWDEWELLARFREIYAGRMNWWDLALSKHNEHLIGFAFLVGSLQLLLSGFDSKLQLVSGVLIQALAFGIMAAALWRSVPEDRRPLWLALSSLIWFSLSQHKNLLWGFQTAWFLVTLLLAITLACLHRAKNLEGRAGAGQWVALAAASALLASFTSTQGVIVWLAAAVYLLVRESYQLGAFFRSRISRLWMVAAVLAGGAFVSVWLLKGGGGAGGGGEFSMRAFGYIFVGIHGAFLGDVGVLGVAGFGAVMLVFVGLALIKALAAQDKAGYALPVALIVFGLVFVLLVAIGRAKFGTGAARDPHYTAYSLMTFFGALTIFLRRDAAVAGRGLIGLGAALFPAMVVVATFASTYDAVLKGIDWRRSQGLSAATLLKFREAPDFVLASLLFGDAGLVRRNAEFLESNRLGVFGDPHAVPEAVKPYVDMPPTLVAWQERYPDRKAAIVRAWWVYQIGNDLRRAFDPMAGDFAERLMGWSYGASRDGDHYLSTHLKDFAADFEAMHKAEDARKSVK</sequence>
<feature type="transmembrane region" description="Helical" evidence="1">
    <location>
        <begin position="76"/>
        <end position="93"/>
    </location>
</feature>
<comment type="caution">
    <text evidence="2">The sequence shown here is derived from an EMBL/GenBank/DDBJ whole genome shotgun (WGS) entry which is preliminary data.</text>
</comment>
<evidence type="ECO:0008006" key="4">
    <source>
        <dbReference type="Google" id="ProtNLM"/>
    </source>
</evidence>
<feature type="transmembrane region" description="Helical" evidence="1">
    <location>
        <begin position="313"/>
        <end position="335"/>
    </location>
</feature>
<feature type="transmembrane region" description="Helical" evidence="1">
    <location>
        <begin position="99"/>
        <end position="121"/>
    </location>
</feature>
<feature type="transmembrane region" description="Helical" evidence="1">
    <location>
        <begin position="347"/>
        <end position="363"/>
    </location>
</feature>
<proteinExistence type="predicted"/>
<keyword evidence="1" id="KW-1133">Transmembrane helix</keyword>
<keyword evidence="1" id="KW-0472">Membrane</keyword>
<dbReference type="EMBL" id="BSPX01000016">
    <property type="protein sequence ID" value="GLT21959.1"/>
    <property type="molecule type" value="Genomic_DNA"/>
</dbReference>
<feature type="transmembrane region" description="Helical" evidence="1">
    <location>
        <begin position="375"/>
        <end position="395"/>
    </location>
</feature>